<evidence type="ECO:0000256" key="1">
    <source>
        <dbReference type="SAM" id="MobiDB-lite"/>
    </source>
</evidence>
<gene>
    <name evidence="2" type="ORF">HNO53_12935</name>
</gene>
<accession>A0ABX7WGK6</accession>
<proteinExistence type="predicted"/>
<name>A0ABX7WGK6_9GAMM</name>
<feature type="compositionally biased region" description="Polar residues" evidence="1">
    <location>
        <begin position="53"/>
        <end position="71"/>
    </location>
</feature>
<evidence type="ECO:0000313" key="2">
    <source>
        <dbReference type="EMBL" id="QTP59541.1"/>
    </source>
</evidence>
<dbReference type="EMBL" id="CP053383">
    <property type="protein sequence ID" value="QTP59541.1"/>
    <property type="molecule type" value="Genomic_DNA"/>
</dbReference>
<evidence type="ECO:0000313" key="3">
    <source>
        <dbReference type="Proteomes" id="UP000671845"/>
    </source>
</evidence>
<sequence>MSSIIAILRSLLAIVEVFIKQNRNEAKQQEVKDANEDPTAWFNDHFNADTDSMHNNNKNPDTSEQTKNNSQ</sequence>
<feature type="region of interest" description="Disordered" evidence="1">
    <location>
        <begin position="29"/>
        <end position="71"/>
    </location>
</feature>
<dbReference type="RefSeq" id="WP_209472681.1">
    <property type="nucleotide sequence ID" value="NZ_CP053383.1"/>
</dbReference>
<organism evidence="2 3">
    <name type="scientific">Halomonas sulfidivorans</name>
    <dbReference type="NCBI Taxonomy" id="2733488"/>
    <lineage>
        <taxon>Bacteria</taxon>
        <taxon>Pseudomonadati</taxon>
        <taxon>Pseudomonadota</taxon>
        <taxon>Gammaproteobacteria</taxon>
        <taxon>Oceanospirillales</taxon>
        <taxon>Halomonadaceae</taxon>
        <taxon>Halomonas</taxon>
    </lineage>
</organism>
<keyword evidence="3" id="KW-1185">Reference proteome</keyword>
<dbReference type="Proteomes" id="UP000671845">
    <property type="component" value="Chromosome"/>
</dbReference>
<reference evidence="2 3" key="1">
    <citation type="journal article" date="2021" name="Front. Microbiol.">
        <title>Aerobic Denitrification and Heterotrophic Sulfur Oxidation in the Genus Halomonas Revealed by Six Novel Species Characterizations and Genome-Based Analysis.</title>
        <authorList>
            <person name="Wang L."/>
            <person name="Shao Z."/>
        </authorList>
    </citation>
    <scope>NUCLEOTIDE SEQUENCE [LARGE SCALE GENOMIC DNA]</scope>
    <source>
        <strain evidence="2 3">MCCC 1A13718</strain>
    </source>
</reference>
<protein>
    <submittedName>
        <fullName evidence="2">Uncharacterized protein</fullName>
    </submittedName>
</protein>